<dbReference type="Gene3D" id="3.40.50.1820">
    <property type="entry name" value="alpha/beta hydrolase"/>
    <property type="match status" value="2"/>
</dbReference>
<proteinExistence type="inferred from homology"/>
<gene>
    <name evidence="4" type="ORF">BDW59DRAFT_166141</name>
</gene>
<dbReference type="InterPro" id="IPR029058">
    <property type="entry name" value="AB_hydrolase_fold"/>
</dbReference>
<dbReference type="SUPFAM" id="SSF53474">
    <property type="entry name" value="alpha/beta-Hydrolases"/>
    <property type="match status" value="1"/>
</dbReference>
<dbReference type="EMBL" id="JBFXLS010000096">
    <property type="protein sequence ID" value="KAL2817009.1"/>
    <property type="molecule type" value="Genomic_DNA"/>
</dbReference>
<keyword evidence="2 4" id="KW-0378">Hydrolase</keyword>
<accession>A0ABR4HNE4</accession>
<protein>
    <submittedName>
        <fullName evidence="4">Alpha/Beta hydrolase protein</fullName>
    </submittedName>
</protein>
<feature type="domain" description="Carboxylesterase type B" evidence="3">
    <location>
        <begin position="2"/>
        <end position="156"/>
    </location>
</feature>
<keyword evidence="5" id="KW-1185">Reference proteome</keyword>
<comment type="similarity">
    <text evidence="1">Belongs to the type-B carboxylesterase/lipase family.</text>
</comment>
<evidence type="ECO:0000256" key="1">
    <source>
        <dbReference type="ARBA" id="ARBA00005964"/>
    </source>
</evidence>
<dbReference type="PANTHER" id="PTHR43918">
    <property type="entry name" value="ACETYLCHOLINESTERASE"/>
    <property type="match status" value="1"/>
</dbReference>
<name>A0ABR4HNE4_9EURO</name>
<reference evidence="4 5" key="1">
    <citation type="submission" date="2024-07" db="EMBL/GenBank/DDBJ databases">
        <title>Section-level genome sequencing and comparative genomics of Aspergillus sections Usti and Cavernicolus.</title>
        <authorList>
            <consortium name="Lawrence Berkeley National Laboratory"/>
            <person name="Nybo J.L."/>
            <person name="Vesth T.C."/>
            <person name="Theobald S."/>
            <person name="Frisvad J.C."/>
            <person name="Larsen T.O."/>
            <person name="Kjaerboelling I."/>
            <person name="Rothschild-Mancinelli K."/>
            <person name="Lyhne E.K."/>
            <person name="Kogle M.E."/>
            <person name="Barry K."/>
            <person name="Clum A."/>
            <person name="Na H."/>
            <person name="Ledsgaard L."/>
            <person name="Lin J."/>
            <person name="Lipzen A."/>
            <person name="Kuo A."/>
            <person name="Riley R."/>
            <person name="Mondo S."/>
            <person name="LaButti K."/>
            <person name="Haridas S."/>
            <person name="Pangalinan J."/>
            <person name="Salamov A.A."/>
            <person name="Simmons B.A."/>
            <person name="Magnuson J.K."/>
            <person name="Chen J."/>
            <person name="Drula E."/>
            <person name="Henrissat B."/>
            <person name="Wiebenga A."/>
            <person name="Lubbers R.J."/>
            <person name="Gomes A.C."/>
            <person name="Makela M.R."/>
            <person name="Stajich J."/>
            <person name="Grigoriev I.V."/>
            <person name="Mortensen U.H."/>
            <person name="De vries R.P."/>
            <person name="Baker S.E."/>
            <person name="Andersen M.R."/>
        </authorList>
    </citation>
    <scope>NUCLEOTIDE SEQUENCE [LARGE SCALE GENOMIC DNA]</scope>
    <source>
        <strain evidence="4 5">CBS 600.67</strain>
    </source>
</reference>
<dbReference type="InterPro" id="IPR002018">
    <property type="entry name" value="CarbesteraseB"/>
</dbReference>
<organism evidence="4 5">
    <name type="scientific">Aspergillus cavernicola</name>
    <dbReference type="NCBI Taxonomy" id="176166"/>
    <lineage>
        <taxon>Eukaryota</taxon>
        <taxon>Fungi</taxon>
        <taxon>Dikarya</taxon>
        <taxon>Ascomycota</taxon>
        <taxon>Pezizomycotina</taxon>
        <taxon>Eurotiomycetes</taxon>
        <taxon>Eurotiomycetidae</taxon>
        <taxon>Eurotiales</taxon>
        <taxon>Aspergillaceae</taxon>
        <taxon>Aspergillus</taxon>
        <taxon>Aspergillus subgen. Nidulantes</taxon>
    </lineage>
</organism>
<evidence type="ECO:0000313" key="5">
    <source>
        <dbReference type="Proteomes" id="UP001610335"/>
    </source>
</evidence>
<evidence type="ECO:0000259" key="3">
    <source>
        <dbReference type="Pfam" id="PF00135"/>
    </source>
</evidence>
<dbReference type="PANTHER" id="PTHR43918:SF4">
    <property type="entry name" value="CARBOXYLIC ESTER HYDROLASE"/>
    <property type="match status" value="1"/>
</dbReference>
<evidence type="ECO:0000313" key="4">
    <source>
        <dbReference type="EMBL" id="KAL2817009.1"/>
    </source>
</evidence>
<dbReference type="InterPro" id="IPR050654">
    <property type="entry name" value="AChE-related_enzymes"/>
</dbReference>
<comment type="caution">
    <text evidence="4">The sequence shown here is derived from an EMBL/GenBank/DDBJ whole genome shotgun (WGS) entry which is preliminary data.</text>
</comment>
<dbReference type="Proteomes" id="UP001610335">
    <property type="component" value="Unassembled WGS sequence"/>
</dbReference>
<dbReference type="Pfam" id="PF00135">
    <property type="entry name" value="COesterase"/>
    <property type="match status" value="1"/>
</dbReference>
<evidence type="ECO:0000256" key="2">
    <source>
        <dbReference type="ARBA" id="ARBA00022801"/>
    </source>
</evidence>
<dbReference type="GO" id="GO:0016787">
    <property type="term" value="F:hydrolase activity"/>
    <property type="evidence" value="ECO:0007669"/>
    <property type="project" value="UniProtKB-KW"/>
</dbReference>
<sequence>MFGQSEGSASLEYYAYAWKEDPIIAGLIQQSGSINHENPSPQEAKAVEDSWFSVANTLGCGNASSDHDGVVECMRTKDMEDILALVPGFAGSSNLTFRPVADEITVFSDLEERTKAGNFIKVPLLMGAVDYETGLTIALDLTDPNATSPTQEYWDNIDEHSMCSVGERANISISHDIPTWRYRYFGTWPNMQLSTYPDSGAWHTIDVLAVFDFFPQGPEIPDENSAQISTGNYIRGAWAAFAKDPQEGLKSYEDGWPLYNPQESTLIRLAYNNQTGANLGRPYPYDKGCNSTFPVDRSEAGIETDSVGPSSTPEAFNGGGRRLGSSLAFAFWAAVVSAFIYN</sequence>